<dbReference type="EMBL" id="JASPKY010000457">
    <property type="protein sequence ID" value="KAK9696265.1"/>
    <property type="molecule type" value="Genomic_DNA"/>
</dbReference>
<dbReference type="Proteomes" id="UP001458880">
    <property type="component" value="Unassembled WGS sequence"/>
</dbReference>
<dbReference type="AlphaFoldDB" id="A0AAW1J060"/>
<protein>
    <submittedName>
        <fullName evidence="2">Uncharacterized protein</fullName>
    </submittedName>
</protein>
<sequence>MKQNDTGSKSIVALIANNKNSEGEQTIAQSADRNSYCSRPDDLYSWLFERRAVAIRRKDQFLFSPVNSKPGYAERKREASKQDPSRVYQEKIIKKHN</sequence>
<proteinExistence type="predicted"/>
<evidence type="ECO:0000256" key="1">
    <source>
        <dbReference type="SAM" id="MobiDB-lite"/>
    </source>
</evidence>
<evidence type="ECO:0000313" key="3">
    <source>
        <dbReference type="Proteomes" id="UP001458880"/>
    </source>
</evidence>
<comment type="caution">
    <text evidence="2">The sequence shown here is derived from an EMBL/GenBank/DDBJ whole genome shotgun (WGS) entry which is preliminary data.</text>
</comment>
<name>A0AAW1J060_POPJA</name>
<gene>
    <name evidence="2" type="ORF">QE152_g32019</name>
</gene>
<organism evidence="2 3">
    <name type="scientific">Popillia japonica</name>
    <name type="common">Japanese beetle</name>
    <dbReference type="NCBI Taxonomy" id="7064"/>
    <lineage>
        <taxon>Eukaryota</taxon>
        <taxon>Metazoa</taxon>
        <taxon>Ecdysozoa</taxon>
        <taxon>Arthropoda</taxon>
        <taxon>Hexapoda</taxon>
        <taxon>Insecta</taxon>
        <taxon>Pterygota</taxon>
        <taxon>Neoptera</taxon>
        <taxon>Endopterygota</taxon>
        <taxon>Coleoptera</taxon>
        <taxon>Polyphaga</taxon>
        <taxon>Scarabaeiformia</taxon>
        <taxon>Scarabaeidae</taxon>
        <taxon>Rutelinae</taxon>
        <taxon>Popillia</taxon>
    </lineage>
</organism>
<feature type="region of interest" description="Disordered" evidence="1">
    <location>
        <begin position="66"/>
        <end position="97"/>
    </location>
</feature>
<reference evidence="2 3" key="1">
    <citation type="journal article" date="2024" name="BMC Genomics">
        <title>De novo assembly and annotation of Popillia japonica's genome with initial clues to its potential as an invasive pest.</title>
        <authorList>
            <person name="Cucini C."/>
            <person name="Boschi S."/>
            <person name="Funari R."/>
            <person name="Cardaioli E."/>
            <person name="Iannotti N."/>
            <person name="Marturano G."/>
            <person name="Paoli F."/>
            <person name="Bruttini M."/>
            <person name="Carapelli A."/>
            <person name="Frati F."/>
            <person name="Nardi F."/>
        </authorList>
    </citation>
    <scope>NUCLEOTIDE SEQUENCE [LARGE SCALE GENOMIC DNA]</scope>
    <source>
        <strain evidence="2">DMR45628</strain>
    </source>
</reference>
<accession>A0AAW1J060</accession>
<evidence type="ECO:0000313" key="2">
    <source>
        <dbReference type="EMBL" id="KAK9696265.1"/>
    </source>
</evidence>
<feature type="compositionally biased region" description="Basic and acidic residues" evidence="1">
    <location>
        <begin position="72"/>
        <end position="97"/>
    </location>
</feature>
<keyword evidence="3" id="KW-1185">Reference proteome</keyword>